<dbReference type="RefSeq" id="WP_118717003.1">
    <property type="nucleotide sequence ID" value="NZ_JBBMFC010000031.1"/>
</dbReference>
<proteinExistence type="inferred from homology"/>
<dbReference type="Pfam" id="PF00430">
    <property type="entry name" value="ATP-synt_B"/>
    <property type="match status" value="1"/>
</dbReference>
<gene>
    <name evidence="12" type="primary">atpF</name>
    <name evidence="15" type="ORF">WMO62_13775</name>
</gene>
<reference evidence="15 16" key="1">
    <citation type="submission" date="2024-03" db="EMBL/GenBank/DDBJ databases">
        <title>Human intestinal bacterial collection.</title>
        <authorList>
            <person name="Pauvert C."/>
            <person name="Hitch T.C.A."/>
            <person name="Clavel T."/>
        </authorList>
    </citation>
    <scope>NUCLEOTIDE SEQUENCE [LARGE SCALE GENOMIC DNA]</scope>
    <source>
        <strain evidence="15 16">CLA-AA-H78B</strain>
    </source>
</reference>
<evidence type="ECO:0000256" key="6">
    <source>
        <dbReference type="ARBA" id="ARBA00022989"/>
    </source>
</evidence>
<evidence type="ECO:0000256" key="7">
    <source>
        <dbReference type="ARBA" id="ARBA00023065"/>
    </source>
</evidence>
<evidence type="ECO:0000256" key="3">
    <source>
        <dbReference type="ARBA" id="ARBA00022547"/>
    </source>
</evidence>
<keyword evidence="12" id="KW-1003">Cell membrane</keyword>
<dbReference type="SUPFAM" id="SSF81573">
    <property type="entry name" value="F1F0 ATP synthase subunit B, membrane domain"/>
    <property type="match status" value="1"/>
</dbReference>
<evidence type="ECO:0000256" key="4">
    <source>
        <dbReference type="ARBA" id="ARBA00022692"/>
    </source>
</evidence>
<keyword evidence="5 12" id="KW-0375">Hydrogen ion transport</keyword>
<comment type="subcellular location">
    <subcellularLocation>
        <location evidence="12">Cell membrane</location>
        <topology evidence="12">Single-pass membrane protein</topology>
    </subcellularLocation>
    <subcellularLocation>
        <location evidence="11">Endomembrane system</location>
        <topology evidence="11">Single-pass membrane protein</topology>
    </subcellularLocation>
</comment>
<keyword evidence="8 12" id="KW-0472">Membrane</keyword>
<comment type="function">
    <text evidence="10 12">F(1)F(0) ATP synthase produces ATP from ADP in the presence of a proton or sodium gradient. F-type ATPases consist of two structural domains, F(1) containing the extramembraneous catalytic core and F(0) containing the membrane proton channel, linked together by a central stalk and a peripheral stalk. During catalysis, ATP synthesis in the catalytic domain of F(1) is coupled via a rotary mechanism of the central stalk subunits to proton translocation.</text>
</comment>
<dbReference type="PANTHER" id="PTHR33445:SF2">
    <property type="entry name" value="ATP SYNTHASE SUBUNIT B', CHLOROPLASTIC"/>
    <property type="match status" value="1"/>
</dbReference>
<evidence type="ECO:0000256" key="11">
    <source>
        <dbReference type="ARBA" id="ARBA00037847"/>
    </source>
</evidence>
<keyword evidence="3 12" id="KW-0138">CF(0)</keyword>
<evidence type="ECO:0000313" key="15">
    <source>
        <dbReference type="EMBL" id="MEQ2579878.1"/>
    </source>
</evidence>
<keyword evidence="4 12" id="KW-0812">Transmembrane</keyword>
<keyword evidence="14" id="KW-0175">Coiled coil</keyword>
<evidence type="ECO:0000256" key="8">
    <source>
        <dbReference type="ARBA" id="ARBA00023136"/>
    </source>
</evidence>
<organism evidence="15 16">
    <name type="scientific">Hominiventricola aquisgranensis</name>
    <dbReference type="NCBI Taxonomy" id="3133164"/>
    <lineage>
        <taxon>Bacteria</taxon>
        <taxon>Bacillati</taxon>
        <taxon>Bacillota</taxon>
        <taxon>Clostridia</taxon>
        <taxon>Lachnospirales</taxon>
        <taxon>Lachnospiraceae</taxon>
        <taxon>Hominiventricola</taxon>
    </lineage>
</organism>
<dbReference type="InterPro" id="IPR028987">
    <property type="entry name" value="ATP_synth_B-like_membr_sf"/>
</dbReference>
<evidence type="ECO:0000256" key="9">
    <source>
        <dbReference type="ARBA" id="ARBA00023310"/>
    </source>
</evidence>
<keyword evidence="2 12" id="KW-0813">Transport</keyword>
<dbReference type="EMBL" id="JBBMFC010000031">
    <property type="protein sequence ID" value="MEQ2579878.1"/>
    <property type="molecule type" value="Genomic_DNA"/>
</dbReference>
<evidence type="ECO:0000256" key="2">
    <source>
        <dbReference type="ARBA" id="ARBA00022448"/>
    </source>
</evidence>
<feature type="coiled-coil region" evidence="14">
    <location>
        <begin position="38"/>
        <end position="75"/>
    </location>
</feature>
<evidence type="ECO:0000256" key="10">
    <source>
        <dbReference type="ARBA" id="ARBA00025198"/>
    </source>
</evidence>
<comment type="function">
    <text evidence="12">Component of the F(0) channel, it forms part of the peripheral stalk, linking F(1) to F(0).</text>
</comment>
<sequence length="162" mass="18717">MLRLDFNLVFTILNILIWYVLIRKFLFKPINNIITKREEALNARYDEVKQLQAEAKAEKDKSVQYQNQIESEKAKVMAQAQLDARKEFDQIVSDAHKKAGQIIDTSKKEAALQKEKVMNKAEQEIRGMILEAAVKSMQSEHNDEALYDEFLTKAGESTHEES</sequence>
<evidence type="ECO:0000313" key="16">
    <source>
        <dbReference type="Proteomes" id="UP001470288"/>
    </source>
</evidence>
<accession>A0ABV1I3V4</accession>
<comment type="similarity">
    <text evidence="1 12 13">Belongs to the ATPase B chain family.</text>
</comment>
<feature type="transmembrane region" description="Helical" evidence="12">
    <location>
        <begin position="6"/>
        <end position="27"/>
    </location>
</feature>
<keyword evidence="7 12" id="KW-0406">Ion transport</keyword>
<comment type="subunit">
    <text evidence="12">F-type ATPases have 2 components, F(1) - the catalytic core - and F(0) - the membrane proton channel. F(1) has five subunits: alpha(3), beta(3), gamma(1), delta(1), epsilon(1). F(0) has three main subunits: a(1), b(2) and c(10-14). The alpha and beta chains form an alternating ring which encloses part of the gamma chain. F(1) is attached to F(0) by a central stalk formed by the gamma and epsilon chains, while a peripheral stalk is formed by the delta and b chains.</text>
</comment>
<keyword evidence="6 12" id="KW-1133">Transmembrane helix</keyword>
<comment type="caution">
    <text evidence="15">The sequence shown here is derived from an EMBL/GenBank/DDBJ whole genome shotgun (WGS) entry which is preliminary data.</text>
</comment>
<protein>
    <recommendedName>
        <fullName evidence="12">ATP synthase subunit b</fullName>
    </recommendedName>
    <alternativeName>
        <fullName evidence="12">ATP synthase F(0) sector subunit b</fullName>
    </alternativeName>
    <alternativeName>
        <fullName evidence="12">ATPase subunit I</fullName>
    </alternativeName>
    <alternativeName>
        <fullName evidence="12">F-type ATPase subunit b</fullName>
        <shortName evidence="12">F-ATPase subunit b</shortName>
    </alternativeName>
</protein>
<dbReference type="Proteomes" id="UP001470288">
    <property type="component" value="Unassembled WGS sequence"/>
</dbReference>
<evidence type="ECO:0000256" key="12">
    <source>
        <dbReference type="HAMAP-Rule" id="MF_01398"/>
    </source>
</evidence>
<dbReference type="HAMAP" id="MF_01398">
    <property type="entry name" value="ATP_synth_b_bprime"/>
    <property type="match status" value="1"/>
</dbReference>
<evidence type="ECO:0000256" key="1">
    <source>
        <dbReference type="ARBA" id="ARBA00005513"/>
    </source>
</evidence>
<evidence type="ECO:0000256" key="5">
    <source>
        <dbReference type="ARBA" id="ARBA00022781"/>
    </source>
</evidence>
<dbReference type="InterPro" id="IPR050059">
    <property type="entry name" value="ATP_synthase_B_chain"/>
</dbReference>
<dbReference type="PANTHER" id="PTHR33445">
    <property type="entry name" value="ATP SYNTHASE SUBUNIT B', CHLOROPLASTIC"/>
    <property type="match status" value="1"/>
</dbReference>
<keyword evidence="16" id="KW-1185">Reference proteome</keyword>
<dbReference type="CDD" id="cd06503">
    <property type="entry name" value="ATP-synt_Fo_b"/>
    <property type="match status" value="1"/>
</dbReference>
<name>A0ABV1I3V4_9FIRM</name>
<keyword evidence="9 12" id="KW-0066">ATP synthesis</keyword>
<evidence type="ECO:0000256" key="13">
    <source>
        <dbReference type="RuleBase" id="RU003848"/>
    </source>
</evidence>
<evidence type="ECO:0000256" key="14">
    <source>
        <dbReference type="SAM" id="Coils"/>
    </source>
</evidence>
<dbReference type="Gene3D" id="1.20.5.620">
    <property type="entry name" value="F1F0 ATP synthase subunit B, membrane domain"/>
    <property type="match status" value="1"/>
</dbReference>
<dbReference type="InterPro" id="IPR002146">
    <property type="entry name" value="ATP_synth_b/b'su_bac/chlpt"/>
</dbReference>